<proteinExistence type="predicted"/>
<reference evidence="5" key="1">
    <citation type="submission" date="2016-11" db="EMBL/GenBank/DDBJ databases">
        <authorList>
            <person name="Varghese N."/>
            <person name="Submissions S."/>
        </authorList>
    </citation>
    <scope>NUCLEOTIDE SEQUENCE [LARGE SCALE GENOMIC DNA]</scope>
    <source>
        <strain evidence="5">DSM 16990</strain>
    </source>
</reference>
<dbReference type="InterPro" id="IPR012338">
    <property type="entry name" value="Beta-lactam/transpept-like"/>
</dbReference>
<feature type="signal peptide" evidence="2">
    <location>
        <begin position="1"/>
        <end position="19"/>
    </location>
</feature>
<dbReference type="Proteomes" id="UP000184287">
    <property type="component" value="Unassembled WGS sequence"/>
</dbReference>
<evidence type="ECO:0000256" key="2">
    <source>
        <dbReference type="SAM" id="SignalP"/>
    </source>
</evidence>
<dbReference type="STRING" id="288992.SAMN04488522_106286"/>
<feature type="repeat" description="TPR" evidence="1">
    <location>
        <begin position="491"/>
        <end position="524"/>
    </location>
</feature>
<dbReference type="InterPro" id="IPR019734">
    <property type="entry name" value="TPR_rpt"/>
</dbReference>
<accession>A0A1M5LBE2</accession>
<feature type="chain" id="PRO_5013336517" evidence="2">
    <location>
        <begin position="20"/>
        <end position="595"/>
    </location>
</feature>
<dbReference type="PROSITE" id="PS50005">
    <property type="entry name" value="TPR"/>
    <property type="match status" value="1"/>
</dbReference>
<name>A0A1M5LBE2_9SPHI</name>
<sequence length="595" mass="66452">MKKISLIIFLCHCLITVNAQQQYDKAVNEQIARVETNLSGSIVIDGKPFTLEERMKHYNVAGVSVAVIDNYKMVWAKAYGYADKEENRKVTTNTMFEPGSISKSLNAVGILQLAQQGKLDLYQDINQYLLNWKFPYDTVSHGKKITTAQLLSHTAGLGVHGFPGYHRDSPIASVTDILDGRPPSNTEAVRSLTEPGKEVRYSGGGILITQQMLTDLSKQPYEQYMNEHVLGPLGMTNSSFHQPPSTSLRKKLATGYKTNGDEVPGKYFIYPEKAAAGLWTTPTDISKYIIEIQQAYQGKSSKVLNQEMVKLHLTPYKDDVALGTYIQNRNGEKYFVHSASNEGFTGYFLGGLTNGKGVALFVNSEDGEVLLELLNSVTLEYNWEGFRKPEQITTVPVNDTITSKYIGEYILDGFLSEIKKQKDGLYLWTNGISSKMYFTSSTEFRNLELGGAKAFTFDNAGTVTGYSNTINGRLRAKGQKINALDTLKAKPGQWGVLGRHLLETKNYDKAVGFLSKGLASEPSDSSLVRNLAHSYLFKGDLEQSIELYRRYLKSGKTEHDLRKSLKNDFQYLRNAGFDHSVIKKAGDILLFRTNK</sequence>
<keyword evidence="1" id="KW-0802">TPR repeat</keyword>
<dbReference type="AlphaFoldDB" id="A0A1M5LBE2"/>
<protein>
    <submittedName>
        <fullName evidence="4">CubicO group peptidase, beta-lactamase class C family</fullName>
    </submittedName>
</protein>
<keyword evidence="5" id="KW-1185">Reference proteome</keyword>
<dbReference type="PANTHER" id="PTHR46825:SF12">
    <property type="entry name" value="PENICILLIN-BINDING PROTEIN 4"/>
    <property type="match status" value="1"/>
</dbReference>
<evidence type="ECO:0000259" key="3">
    <source>
        <dbReference type="Pfam" id="PF00144"/>
    </source>
</evidence>
<dbReference type="SUPFAM" id="SSF56601">
    <property type="entry name" value="beta-lactamase/transpeptidase-like"/>
    <property type="match status" value="1"/>
</dbReference>
<dbReference type="PANTHER" id="PTHR46825">
    <property type="entry name" value="D-ALANYL-D-ALANINE-CARBOXYPEPTIDASE/ENDOPEPTIDASE AMPH"/>
    <property type="match status" value="1"/>
</dbReference>
<dbReference type="OrthoDB" id="9797709at2"/>
<keyword evidence="2" id="KW-0732">Signal</keyword>
<dbReference type="Gene3D" id="1.25.40.10">
    <property type="entry name" value="Tetratricopeptide repeat domain"/>
    <property type="match status" value="1"/>
</dbReference>
<dbReference type="SUPFAM" id="SSF48452">
    <property type="entry name" value="TPR-like"/>
    <property type="match status" value="1"/>
</dbReference>
<feature type="domain" description="Beta-lactamase-related" evidence="3">
    <location>
        <begin position="51"/>
        <end position="368"/>
    </location>
</feature>
<dbReference type="InterPro" id="IPR011990">
    <property type="entry name" value="TPR-like_helical_dom_sf"/>
</dbReference>
<dbReference type="RefSeq" id="WP_073236435.1">
    <property type="nucleotide sequence ID" value="NZ_FQUQ01000006.1"/>
</dbReference>
<evidence type="ECO:0000313" key="5">
    <source>
        <dbReference type="Proteomes" id="UP000184287"/>
    </source>
</evidence>
<evidence type="ECO:0000313" key="4">
    <source>
        <dbReference type="EMBL" id="SHG62412.1"/>
    </source>
</evidence>
<dbReference type="InterPro" id="IPR001466">
    <property type="entry name" value="Beta-lactam-related"/>
</dbReference>
<evidence type="ECO:0000256" key="1">
    <source>
        <dbReference type="PROSITE-ProRule" id="PRU00339"/>
    </source>
</evidence>
<organism evidence="4 5">
    <name type="scientific">Pedobacter caeni</name>
    <dbReference type="NCBI Taxonomy" id="288992"/>
    <lineage>
        <taxon>Bacteria</taxon>
        <taxon>Pseudomonadati</taxon>
        <taxon>Bacteroidota</taxon>
        <taxon>Sphingobacteriia</taxon>
        <taxon>Sphingobacteriales</taxon>
        <taxon>Sphingobacteriaceae</taxon>
        <taxon>Pedobacter</taxon>
    </lineage>
</organism>
<dbReference type="InterPro" id="IPR050491">
    <property type="entry name" value="AmpC-like"/>
</dbReference>
<dbReference type="Pfam" id="PF00144">
    <property type="entry name" value="Beta-lactamase"/>
    <property type="match status" value="1"/>
</dbReference>
<dbReference type="EMBL" id="FQUQ01000006">
    <property type="protein sequence ID" value="SHG62412.1"/>
    <property type="molecule type" value="Genomic_DNA"/>
</dbReference>
<gene>
    <name evidence="4" type="ORF">SAMN04488522_106286</name>
</gene>
<dbReference type="Gene3D" id="3.40.710.10">
    <property type="entry name" value="DD-peptidase/beta-lactamase superfamily"/>
    <property type="match status" value="1"/>
</dbReference>